<reference evidence="1 2" key="1">
    <citation type="submission" date="2018-08" db="EMBL/GenBank/DDBJ databases">
        <authorList>
            <person name="Khan S.A."/>
        </authorList>
    </citation>
    <scope>NUCLEOTIDE SEQUENCE [LARGE SCALE GENOMIC DNA]</scope>
    <source>
        <strain evidence="1 2">GTF-13</strain>
    </source>
</reference>
<sequence>MIEPAAGKQNYEVYLSAAQIQAGMKEVWSNLRGQMAAIEASLFVSHEYRFHKLNAAGSGNPLSAVEPE</sequence>
<evidence type="ECO:0000313" key="2">
    <source>
        <dbReference type="Proteomes" id="UP000280792"/>
    </source>
</evidence>
<evidence type="ECO:0000313" key="1">
    <source>
        <dbReference type="EMBL" id="RRJ84718.1"/>
    </source>
</evidence>
<accession>A0A3P3VRW3</accession>
<dbReference type="EMBL" id="QWEZ01000001">
    <property type="protein sequence ID" value="RRJ84718.1"/>
    <property type="molecule type" value="Genomic_DNA"/>
</dbReference>
<dbReference type="AlphaFoldDB" id="A0A3P3VRW3"/>
<dbReference type="RefSeq" id="WP_125015148.1">
    <property type="nucleotide sequence ID" value="NZ_QWEZ01000001.1"/>
</dbReference>
<reference evidence="1 2" key="2">
    <citation type="submission" date="2018-12" db="EMBL/GenBank/DDBJ databases">
        <title>Simiduia agarivorans gen. nov., sp. nov., a marine, agarolytic bacterium isolated from shallow coastal water from Keelung, Taiwan.</title>
        <authorList>
            <person name="Shieh W.Y."/>
        </authorList>
    </citation>
    <scope>NUCLEOTIDE SEQUENCE [LARGE SCALE GENOMIC DNA]</scope>
    <source>
        <strain evidence="1 2">GTF-13</strain>
    </source>
</reference>
<dbReference type="Proteomes" id="UP000280792">
    <property type="component" value="Unassembled WGS sequence"/>
</dbReference>
<keyword evidence="2" id="KW-1185">Reference proteome</keyword>
<comment type="caution">
    <text evidence="1">The sequence shown here is derived from an EMBL/GenBank/DDBJ whole genome shotgun (WGS) entry which is preliminary data.</text>
</comment>
<protein>
    <submittedName>
        <fullName evidence="1">Uncharacterized protein</fullName>
    </submittedName>
</protein>
<name>A0A3P3VRW3_9GAMM</name>
<proteinExistence type="predicted"/>
<gene>
    <name evidence="1" type="ORF">D0544_06345</name>
</gene>
<organism evidence="1 2">
    <name type="scientific">Aestuariirhabdus litorea</name>
    <dbReference type="NCBI Taxonomy" id="2528527"/>
    <lineage>
        <taxon>Bacteria</taxon>
        <taxon>Pseudomonadati</taxon>
        <taxon>Pseudomonadota</taxon>
        <taxon>Gammaproteobacteria</taxon>
        <taxon>Oceanospirillales</taxon>
        <taxon>Aestuariirhabdaceae</taxon>
        <taxon>Aestuariirhabdus</taxon>
    </lineage>
</organism>